<dbReference type="NCBIfam" id="TIGR02605">
    <property type="entry name" value="CxxC_CxxC_SSSS"/>
    <property type="match status" value="1"/>
</dbReference>
<proteinExistence type="predicted"/>
<dbReference type="Proteomes" id="UP000037046">
    <property type="component" value="Unassembled WGS sequence"/>
</dbReference>
<dbReference type="RefSeq" id="WP_050663880.1">
    <property type="nucleotide sequence ID" value="NZ_CP118494.1"/>
</dbReference>
<name>A0A0L6CRW6_9RHOB</name>
<dbReference type="AlphaFoldDB" id="A0A0L6CRW6"/>
<dbReference type="InterPro" id="IPR013429">
    <property type="entry name" value="Regulatory_FmdB_Zinc_ribbon"/>
</dbReference>
<keyword evidence="4" id="KW-1185">Reference proteome</keyword>
<evidence type="ECO:0000256" key="1">
    <source>
        <dbReference type="SAM" id="MobiDB-lite"/>
    </source>
</evidence>
<feature type="region of interest" description="Disordered" evidence="1">
    <location>
        <begin position="61"/>
        <end position="111"/>
    </location>
</feature>
<dbReference type="SMART" id="SM00834">
    <property type="entry name" value="CxxC_CXXC_SSSS"/>
    <property type="match status" value="1"/>
</dbReference>
<reference evidence="4" key="1">
    <citation type="submission" date="2015-07" db="EMBL/GenBank/DDBJ databases">
        <title>Draft Genome Sequence of Roseovarius tolerans EL-164, a producer of N-Acylated Alanine Methyl Esters (NAMEs).</title>
        <authorList>
            <person name="Voget S."/>
            <person name="Bruns H."/>
            <person name="Wagner-Doebler I."/>
            <person name="Schulz S."/>
            <person name="Daniel R."/>
        </authorList>
    </citation>
    <scope>NUCLEOTIDE SEQUENCE [LARGE SCALE GENOMIC DNA]</scope>
    <source>
        <strain evidence="4">EL-164</strain>
    </source>
</reference>
<dbReference type="OrthoDB" id="9813321at2"/>
<comment type="caution">
    <text evidence="3">The sequence shown here is derived from an EMBL/GenBank/DDBJ whole genome shotgun (WGS) entry which is preliminary data.</text>
</comment>
<dbReference type="EMBL" id="LGVV01000053">
    <property type="protein sequence ID" value="KNX40425.1"/>
    <property type="molecule type" value="Genomic_DNA"/>
</dbReference>
<accession>A0A0L6CRW6</accession>
<evidence type="ECO:0000313" key="3">
    <source>
        <dbReference type="EMBL" id="KNX40425.1"/>
    </source>
</evidence>
<feature type="domain" description="Putative regulatory protein FmdB zinc ribbon" evidence="2">
    <location>
        <begin position="1"/>
        <end position="41"/>
    </location>
</feature>
<evidence type="ECO:0000313" key="4">
    <source>
        <dbReference type="Proteomes" id="UP000037046"/>
    </source>
</evidence>
<dbReference type="STRING" id="74031.SAMN04488077_11931"/>
<organism evidence="3 4">
    <name type="scientific">Roseovarius tolerans</name>
    <dbReference type="NCBI Taxonomy" id="74031"/>
    <lineage>
        <taxon>Bacteria</taxon>
        <taxon>Pseudomonadati</taxon>
        <taxon>Pseudomonadota</taxon>
        <taxon>Alphaproteobacteria</taxon>
        <taxon>Rhodobacterales</taxon>
        <taxon>Roseobacteraceae</taxon>
        <taxon>Roseovarius</taxon>
    </lineage>
</organism>
<evidence type="ECO:0000259" key="2">
    <source>
        <dbReference type="SMART" id="SM00834"/>
    </source>
</evidence>
<protein>
    <submittedName>
        <fullName evidence="3">Zinc ribbon domain protein</fullName>
    </submittedName>
</protein>
<dbReference type="Pfam" id="PF09723">
    <property type="entry name" value="Zn_ribbon_8"/>
    <property type="match status" value="1"/>
</dbReference>
<gene>
    <name evidence="3" type="ORF">ROTO_30290</name>
</gene>
<dbReference type="PATRIC" id="fig|74031.6.peg.3090"/>
<sequence>MPYYDYSCPDCGPFTGFAAMSDFDQPCACPTCAASSPRVLLRAPAFANMDGTRRTAIATNERAQHAPKSTKSHGPGCSCCGSASKKLPSRTLHRPDGSKSFPAARPWMISH</sequence>